<protein>
    <submittedName>
        <fullName evidence="3">MADF domain-containing protein</fullName>
    </submittedName>
</protein>
<accession>A0A1I7ZIK7</accession>
<feature type="compositionally biased region" description="Basic residues" evidence="1">
    <location>
        <begin position="1"/>
        <end position="13"/>
    </location>
</feature>
<reference evidence="3" key="1">
    <citation type="submission" date="2016-11" db="UniProtKB">
        <authorList>
            <consortium name="WormBaseParasite"/>
        </authorList>
    </citation>
    <scope>IDENTIFICATION</scope>
</reference>
<proteinExistence type="predicted"/>
<evidence type="ECO:0000256" key="1">
    <source>
        <dbReference type="SAM" id="MobiDB-lite"/>
    </source>
</evidence>
<evidence type="ECO:0000313" key="3">
    <source>
        <dbReference type="WBParaSite" id="L893_g26552.t2"/>
    </source>
</evidence>
<feature type="region of interest" description="Disordered" evidence="1">
    <location>
        <begin position="67"/>
        <end position="86"/>
    </location>
</feature>
<evidence type="ECO:0000313" key="2">
    <source>
        <dbReference type="Proteomes" id="UP000095287"/>
    </source>
</evidence>
<dbReference type="Proteomes" id="UP000095287">
    <property type="component" value="Unplaced"/>
</dbReference>
<dbReference type="AlphaFoldDB" id="A0A1I7ZIK7"/>
<dbReference type="WBParaSite" id="L893_g26552.t2">
    <property type="protein sequence ID" value="L893_g26552.t2"/>
    <property type="gene ID" value="L893_g26552"/>
</dbReference>
<sequence length="86" mass="10363">MGTSRRRTRRVQRGAKCLPNSANRSETKMKICWKTLVRYYRKNNRKTRKYVKKLRFLKKSTLWAKKYEQPGASAAPSNKSWNRKRQ</sequence>
<name>A0A1I7ZIK7_9BILA</name>
<feature type="region of interest" description="Disordered" evidence="1">
    <location>
        <begin position="1"/>
        <end position="22"/>
    </location>
</feature>
<keyword evidence="2" id="KW-1185">Reference proteome</keyword>
<organism evidence="2 3">
    <name type="scientific">Steinernema glaseri</name>
    <dbReference type="NCBI Taxonomy" id="37863"/>
    <lineage>
        <taxon>Eukaryota</taxon>
        <taxon>Metazoa</taxon>
        <taxon>Ecdysozoa</taxon>
        <taxon>Nematoda</taxon>
        <taxon>Chromadorea</taxon>
        <taxon>Rhabditida</taxon>
        <taxon>Tylenchina</taxon>
        <taxon>Panagrolaimomorpha</taxon>
        <taxon>Strongyloidoidea</taxon>
        <taxon>Steinernematidae</taxon>
        <taxon>Steinernema</taxon>
    </lineage>
</organism>